<accession>A0A392T4M8</accession>
<evidence type="ECO:0000313" key="1">
    <source>
        <dbReference type="EMBL" id="MCI55100.1"/>
    </source>
</evidence>
<organism evidence="1 2">
    <name type="scientific">Trifolium medium</name>
    <dbReference type="NCBI Taxonomy" id="97028"/>
    <lineage>
        <taxon>Eukaryota</taxon>
        <taxon>Viridiplantae</taxon>
        <taxon>Streptophyta</taxon>
        <taxon>Embryophyta</taxon>
        <taxon>Tracheophyta</taxon>
        <taxon>Spermatophyta</taxon>
        <taxon>Magnoliopsida</taxon>
        <taxon>eudicotyledons</taxon>
        <taxon>Gunneridae</taxon>
        <taxon>Pentapetalae</taxon>
        <taxon>rosids</taxon>
        <taxon>fabids</taxon>
        <taxon>Fabales</taxon>
        <taxon>Fabaceae</taxon>
        <taxon>Papilionoideae</taxon>
        <taxon>50 kb inversion clade</taxon>
        <taxon>NPAAA clade</taxon>
        <taxon>Hologalegina</taxon>
        <taxon>IRL clade</taxon>
        <taxon>Trifolieae</taxon>
        <taxon>Trifolium</taxon>
    </lineage>
</organism>
<evidence type="ECO:0000313" key="2">
    <source>
        <dbReference type="Proteomes" id="UP000265520"/>
    </source>
</evidence>
<feature type="non-terminal residue" evidence="1">
    <location>
        <position position="69"/>
    </location>
</feature>
<keyword evidence="2" id="KW-1185">Reference proteome</keyword>
<name>A0A392T4M8_9FABA</name>
<protein>
    <submittedName>
        <fullName evidence="1">Uncharacterized protein</fullName>
    </submittedName>
</protein>
<comment type="caution">
    <text evidence="1">The sequence shown here is derived from an EMBL/GenBank/DDBJ whole genome shotgun (WGS) entry which is preliminary data.</text>
</comment>
<dbReference type="EMBL" id="LXQA010490735">
    <property type="protein sequence ID" value="MCI55100.1"/>
    <property type="molecule type" value="Genomic_DNA"/>
</dbReference>
<reference evidence="1 2" key="1">
    <citation type="journal article" date="2018" name="Front. Plant Sci.">
        <title>Red Clover (Trifolium pratense) and Zigzag Clover (T. medium) - A Picture of Genomic Similarities and Differences.</title>
        <authorList>
            <person name="Dluhosova J."/>
            <person name="Istvanek J."/>
            <person name="Nedelnik J."/>
            <person name="Repkova J."/>
        </authorList>
    </citation>
    <scope>NUCLEOTIDE SEQUENCE [LARGE SCALE GENOMIC DNA]</scope>
    <source>
        <strain evidence="2">cv. 10/8</strain>
        <tissue evidence="1">Leaf</tissue>
    </source>
</reference>
<proteinExistence type="predicted"/>
<sequence>MPPLHKTGAGAWARSSEMTPGKFWQRRIGGKKGGHDINEAEATAMLHTIQACFSTWEWILLSLNLIIKL</sequence>
<dbReference type="AlphaFoldDB" id="A0A392T4M8"/>
<dbReference type="Proteomes" id="UP000265520">
    <property type="component" value="Unassembled WGS sequence"/>
</dbReference>